<comment type="caution">
    <text evidence="1">The sequence shown here is derived from an EMBL/GenBank/DDBJ whole genome shotgun (WGS) entry which is preliminary data.</text>
</comment>
<gene>
    <name evidence="1" type="ORF">DY000_02006853</name>
</gene>
<evidence type="ECO:0000313" key="1">
    <source>
        <dbReference type="EMBL" id="KAF3547036.1"/>
    </source>
</evidence>
<sequence>MIFSFIIDFSPPYCVGLEIYLHRRHSSFILNSCPENNVIVAVTVCNTTVVIISPEEDTIYCSVKHQPPRSSSPQRQPPPKVIDNITEGAIMLLEAIVGDTVEVMIWNRDVDVEKRRSQRIMTLPVPFYTLINGEPSELQFMSSESKIRRPKSKPSGVYVEVCYGQLSRPVDRSLEVDKRLRAGETSIWGCAGTYPVTRDLVCFLGTFGAMVVIC</sequence>
<protein>
    <submittedName>
        <fullName evidence="1">Uncharacterized protein</fullName>
    </submittedName>
</protein>
<accession>A0ABQ7C5T2</accession>
<keyword evidence="2" id="KW-1185">Reference proteome</keyword>
<evidence type="ECO:0000313" key="2">
    <source>
        <dbReference type="Proteomes" id="UP000266723"/>
    </source>
</evidence>
<reference evidence="1 2" key="1">
    <citation type="journal article" date="2020" name="BMC Genomics">
        <title>Intraspecific diversification of the crop wild relative Brassica cretica Lam. using demographic model selection.</title>
        <authorList>
            <person name="Kioukis A."/>
            <person name="Michalopoulou V.A."/>
            <person name="Briers L."/>
            <person name="Pirintsos S."/>
            <person name="Studholme D.J."/>
            <person name="Pavlidis P."/>
            <person name="Sarris P.F."/>
        </authorList>
    </citation>
    <scope>NUCLEOTIDE SEQUENCE [LARGE SCALE GENOMIC DNA]</scope>
    <source>
        <strain evidence="2">cv. PFS-1207/04</strain>
    </source>
</reference>
<organism evidence="1 2">
    <name type="scientific">Brassica cretica</name>
    <name type="common">Mustard</name>
    <dbReference type="NCBI Taxonomy" id="69181"/>
    <lineage>
        <taxon>Eukaryota</taxon>
        <taxon>Viridiplantae</taxon>
        <taxon>Streptophyta</taxon>
        <taxon>Embryophyta</taxon>
        <taxon>Tracheophyta</taxon>
        <taxon>Spermatophyta</taxon>
        <taxon>Magnoliopsida</taxon>
        <taxon>eudicotyledons</taxon>
        <taxon>Gunneridae</taxon>
        <taxon>Pentapetalae</taxon>
        <taxon>rosids</taxon>
        <taxon>malvids</taxon>
        <taxon>Brassicales</taxon>
        <taxon>Brassicaceae</taxon>
        <taxon>Brassiceae</taxon>
        <taxon>Brassica</taxon>
    </lineage>
</organism>
<dbReference type="EMBL" id="QGKV02000832">
    <property type="protein sequence ID" value="KAF3547036.1"/>
    <property type="molecule type" value="Genomic_DNA"/>
</dbReference>
<dbReference type="Proteomes" id="UP000266723">
    <property type="component" value="Unassembled WGS sequence"/>
</dbReference>
<proteinExistence type="predicted"/>
<name>A0ABQ7C5T2_BRACR</name>